<feature type="domain" description="TPM" evidence="3">
    <location>
        <begin position="39"/>
        <end position="162"/>
    </location>
</feature>
<keyword evidence="1" id="KW-1133">Transmembrane helix</keyword>
<keyword evidence="1" id="KW-0472">Membrane</keyword>
<dbReference type="PANTHER" id="PTHR30373:SF2">
    <property type="entry name" value="UPF0603 PROTEIN YGCG"/>
    <property type="match status" value="1"/>
</dbReference>
<gene>
    <name evidence="4" type="ORF">RXV79_24745</name>
</gene>
<dbReference type="RefSeq" id="WP_316704202.1">
    <property type="nucleotide sequence ID" value="NZ_CP136336.1"/>
</dbReference>
<organism evidence="4 5">
    <name type="scientific">Piscinibacter gummiphilus</name>
    <dbReference type="NCBI Taxonomy" id="946333"/>
    <lineage>
        <taxon>Bacteria</taxon>
        <taxon>Pseudomonadati</taxon>
        <taxon>Pseudomonadota</taxon>
        <taxon>Betaproteobacteria</taxon>
        <taxon>Burkholderiales</taxon>
        <taxon>Sphaerotilaceae</taxon>
        <taxon>Piscinibacter</taxon>
    </lineage>
</organism>
<dbReference type="Pfam" id="PF04536">
    <property type="entry name" value="TPM_phosphatase"/>
    <property type="match status" value="1"/>
</dbReference>
<evidence type="ECO:0000313" key="5">
    <source>
        <dbReference type="Proteomes" id="UP001303946"/>
    </source>
</evidence>
<keyword evidence="2" id="KW-0732">Signal</keyword>
<dbReference type="Gene3D" id="3.10.310.50">
    <property type="match status" value="1"/>
</dbReference>
<dbReference type="InterPro" id="IPR007621">
    <property type="entry name" value="TPM_dom"/>
</dbReference>
<feature type="transmembrane region" description="Helical" evidence="1">
    <location>
        <begin position="191"/>
        <end position="211"/>
    </location>
</feature>
<dbReference type="Proteomes" id="UP001303946">
    <property type="component" value="Chromosome"/>
</dbReference>
<protein>
    <submittedName>
        <fullName evidence="4">TPM domain-containing protein</fullName>
    </submittedName>
</protein>
<keyword evidence="5" id="KW-1185">Reference proteome</keyword>
<evidence type="ECO:0000256" key="1">
    <source>
        <dbReference type="SAM" id="Phobius"/>
    </source>
</evidence>
<evidence type="ECO:0000313" key="4">
    <source>
        <dbReference type="EMBL" id="WOB11092.1"/>
    </source>
</evidence>
<feature type="transmembrane region" description="Helical" evidence="1">
    <location>
        <begin position="223"/>
        <end position="248"/>
    </location>
</feature>
<dbReference type="EMBL" id="CP136336">
    <property type="protein sequence ID" value="WOB11092.1"/>
    <property type="molecule type" value="Genomic_DNA"/>
</dbReference>
<evidence type="ECO:0000256" key="2">
    <source>
        <dbReference type="SAM" id="SignalP"/>
    </source>
</evidence>
<proteinExistence type="predicted"/>
<feature type="chain" id="PRO_5046448780" evidence="2">
    <location>
        <begin position="27"/>
        <end position="299"/>
    </location>
</feature>
<name>A0ABZ0D1G0_9BURK</name>
<reference evidence="4 5" key="1">
    <citation type="submission" date="2023-10" db="EMBL/GenBank/DDBJ databases">
        <title>Bacteria for the degradation of biodegradable plastic PBAT(Polybutylene adipate terephthalate).</title>
        <authorList>
            <person name="Weon H.-Y."/>
            <person name="Yeon J."/>
        </authorList>
    </citation>
    <scope>NUCLEOTIDE SEQUENCE [LARGE SCALE GENOMIC DNA]</scope>
    <source>
        <strain evidence="4 5">SBD 7-3</strain>
    </source>
</reference>
<evidence type="ECO:0000259" key="3">
    <source>
        <dbReference type="Pfam" id="PF04536"/>
    </source>
</evidence>
<feature type="signal peptide" evidence="2">
    <location>
        <begin position="1"/>
        <end position="26"/>
    </location>
</feature>
<sequence length="299" mass="30219">MRLSLAGFLAWLFVLLLAVASPLLQAQDVQPVPPLSGRVIDQTGTLTPAQVQALSAKLEGIERQRGSQLVVLMVASTQPEDIAAYAQRVGDSWKIGRREVGDGLLIVVAKNDRKVRIEVAKALEGAVPDLAAKQIINDRITPAFRAGDFAGGLNSAVDRLAERIGTEGLPEPGASPSERARGSSGFDLEDIAIFFFVGVPIAGAILTSVFGRKLGSLATAGAAGGLGWWLTTSLFIAGGAAFVALVLVGVMGVGSRRGGGAPIIWGGGGGGGWGGGSDGGGFSSGGGGDFGGGGASGDW</sequence>
<accession>A0ABZ0D1G0</accession>
<keyword evidence="1" id="KW-0812">Transmembrane</keyword>
<dbReference type="PANTHER" id="PTHR30373">
    <property type="entry name" value="UPF0603 PROTEIN YGCG"/>
    <property type="match status" value="1"/>
</dbReference>